<dbReference type="PROSITE" id="PS50102">
    <property type="entry name" value="RRM"/>
    <property type="match status" value="2"/>
</dbReference>
<dbReference type="GO" id="GO:0000380">
    <property type="term" value="P:alternative mRNA splicing, via spliceosome"/>
    <property type="evidence" value="ECO:0007669"/>
    <property type="project" value="TreeGrafter"/>
</dbReference>
<dbReference type="PANTHER" id="PTHR47330:SF1">
    <property type="entry name" value="POLY(U)-BINDING-SPLICING FACTOR PUF60"/>
    <property type="match status" value="1"/>
</dbReference>
<reference evidence="5" key="1">
    <citation type="journal article" date="2010" name="Nature">
        <title>The Amphimedon queenslandica genome and the evolution of animal complexity.</title>
        <authorList>
            <person name="Srivastava M."/>
            <person name="Simakov O."/>
            <person name="Chapman J."/>
            <person name="Fahey B."/>
            <person name="Gauthier M.E."/>
            <person name="Mitros T."/>
            <person name="Richards G.S."/>
            <person name="Conaco C."/>
            <person name="Dacre M."/>
            <person name="Hellsten U."/>
            <person name="Larroux C."/>
            <person name="Putnam N.H."/>
            <person name="Stanke M."/>
            <person name="Adamska M."/>
            <person name="Darling A."/>
            <person name="Degnan S.M."/>
            <person name="Oakley T.H."/>
            <person name="Plachetzki D.C."/>
            <person name="Zhai Y."/>
            <person name="Adamski M."/>
            <person name="Calcino A."/>
            <person name="Cummins S.F."/>
            <person name="Goodstein D.M."/>
            <person name="Harris C."/>
            <person name="Jackson D.J."/>
            <person name="Leys S.P."/>
            <person name="Shu S."/>
            <person name="Woodcroft B.J."/>
            <person name="Vervoort M."/>
            <person name="Kosik K.S."/>
            <person name="Manning G."/>
            <person name="Degnan B.M."/>
            <person name="Rokhsar D.S."/>
        </authorList>
    </citation>
    <scope>NUCLEOTIDE SEQUENCE [LARGE SCALE GENOMIC DNA]</scope>
</reference>
<feature type="compositionally biased region" description="Low complexity" evidence="2">
    <location>
        <begin position="321"/>
        <end position="335"/>
    </location>
</feature>
<keyword evidence="5" id="KW-1185">Reference proteome</keyword>
<dbReference type="GO" id="GO:0000381">
    <property type="term" value="P:regulation of alternative mRNA splicing, via spliceosome"/>
    <property type="evidence" value="ECO:0007669"/>
    <property type="project" value="TreeGrafter"/>
</dbReference>
<dbReference type="PANTHER" id="PTHR47330">
    <property type="entry name" value="POLY(U)-BINDING-SPLICING FACTOR PUF60-B-RELATED"/>
    <property type="match status" value="1"/>
</dbReference>
<dbReference type="GO" id="GO:0071011">
    <property type="term" value="C:precatalytic spliceosome"/>
    <property type="evidence" value="ECO:0007669"/>
    <property type="project" value="TreeGrafter"/>
</dbReference>
<dbReference type="InterPro" id="IPR012677">
    <property type="entry name" value="Nucleotide-bd_a/b_plait_sf"/>
</dbReference>
<feature type="domain" description="RRM" evidence="3">
    <location>
        <begin position="193"/>
        <end position="271"/>
    </location>
</feature>
<feature type="compositionally biased region" description="Basic and acidic residues" evidence="2">
    <location>
        <begin position="1"/>
        <end position="12"/>
    </location>
</feature>
<dbReference type="RefSeq" id="XP_019860936.1">
    <property type="nucleotide sequence ID" value="XM_020005377.1"/>
</dbReference>
<dbReference type="SMART" id="SM00360">
    <property type="entry name" value="RRM"/>
    <property type="match status" value="2"/>
</dbReference>
<evidence type="ECO:0000259" key="3">
    <source>
        <dbReference type="PROSITE" id="PS50102"/>
    </source>
</evidence>
<dbReference type="EnsemblMetazoa" id="XM_020005377.1">
    <property type="protein sequence ID" value="XP_019860936.1"/>
    <property type="gene ID" value="LOC100637186"/>
</dbReference>
<dbReference type="Pfam" id="PF00076">
    <property type="entry name" value="RRM_1"/>
    <property type="match status" value="2"/>
</dbReference>
<protein>
    <recommendedName>
        <fullName evidence="3">RRM domain-containing protein</fullName>
    </recommendedName>
</protein>
<dbReference type="GO" id="GO:0006376">
    <property type="term" value="P:mRNA splice site recognition"/>
    <property type="evidence" value="ECO:0007669"/>
    <property type="project" value="TreeGrafter"/>
</dbReference>
<accession>A0AAN0JUX3</accession>
<dbReference type="GO" id="GO:0071013">
    <property type="term" value="C:catalytic step 2 spliceosome"/>
    <property type="evidence" value="ECO:0007669"/>
    <property type="project" value="TreeGrafter"/>
</dbReference>
<keyword evidence="1" id="KW-0694">RNA-binding</keyword>
<dbReference type="GO" id="GO:0003723">
    <property type="term" value="F:RNA binding"/>
    <property type="evidence" value="ECO:0007669"/>
    <property type="project" value="UniProtKB-UniRule"/>
</dbReference>
<dbReference type="CDD" id="cd12371">
    <property type="entry name" value="RRM2_PUF60"/>
    <property type="match status" value="1"/>
</dbReference>
<dbReference type="InterPro" id="IPR000504">
    <property type="entry name" value="RRM_dom"/>
</dbReference>
<dbReference type="InterPro" id="IPR051974">
    <property type="entry name" value="PUF60_regulator"/>
</dbReference>
<dbReference type="AlphaFoldDB" id="A0AAN0JUX3"/>
<dbReference type="Proteomes" id="UP000007879">
    <property type="component" value="Unassembled WGS sequence"/>
</dbReference>
<evidence type="ECO:0000313" key="4">
    <source>
        <dbReference type="EnsemblMetazoa" id="XP_019860936.1"/>
    </source>
</evidence>
<feature type="region of interest" description="Disordered" evidence="2">
    <location>
        <begin position="313"/>
        <end position="344"/>
    </location>
</feature>
<name>A0AAN0JUX3_AMPQE</name>
<dbReference type="SUPFAM" id="SSF54928">
    <property type="entry name" value="RNA-binding domain, RBD"/>
    <property type="match status" value="2"/>
</dbReference>
<dbReference type="CDD" id="cd12370">
    <property type="entry name" value="RRM1_PUF60"/>
    <property type="match status" value="1"/>
</dbReference>
<dbReference type="FunFam" id="3.30.70.330:FF:000136">
    <property type="entry name" value="poly(U)-binding-splicing factor PUF60 isoform X1"/>
    <property type="match status" value="1"/>
</dbReference>
<reference evidence="4" key="2">
    <citation type="submission" date="2024-06" db="UniProtKB">
        <authorList>
            <consortium name="EnsemblMetazoa"/>
        </authorList>
    </citation>
    <scope>IDENTIFICATION</scope>
</reference>
<dbReference type="KEGG" id="aqu:100637186"/>
<dbReference type="InterPro" id="IPR035979">
    <property type="entry name" value="RBD_domain_sf"/>
</dbReference>
<organism evidence="4 5">
    <name type="scientific">Amphimedon queenslandica</name>
    <name type="common">Sponge</name>
    <dbReference type="NCBI Taxonomy" id="400682"/>
    <lineage>
        <taxon>Eukaryota</taxon>
        <taxon>Metazoa</taxon>
        <taxon>Porifera</taxon>
        <taxon>Demospongiae</taxon>
        <taxon>Heteroscleromorpha</taxon>
        <taxon>Haplosclerida</taxon>
        <taxon>Niphatidae</taxon>
        <taxon>Amphimedon</taxon>
    </lineage>
</organism>
<dbReference type="Gene3D" id="3.30.70.330">
    <property type="match status" value="2"/>
</dbReference>
<evidence type="ECO:0000256" key="1">
    <source>
        <dbReference type="PROSITE-ProRule" id="PRU00176"/>
    </source>
</evidence>
<feature type="region of interest" description="Disordered" evidence="2">
    <location>
        <begin position="1"/>
        <end position="41"/>
    </location>
</feature>
<evidence type="ECO:0000313" key="5">
    <source>
        <dbReference type="Proteomes" id="UP000007879"/>
    </source>
</evidence>
<evidence type="ECO:0000256" key="2">
    <source>
        <dbReference type="SAM" id="MobiDB-lite"/>
    </source>
</evidence>
<dbReference type="GeneID" id="100637186"/>
<proteinExistence type="predicted"/>
<dbReference type="InterPro" id="IPR034211">
    <property type="entry name" value="PUF60_RRM2"/>
</dbReference>
<dbReference type="InterPro" id="IPR034209">
    <property type="entry name" value="PUF60_RRM1"/>
</dbReference>
<feature type="domain" description="RRM" evidence="3">
    <location>
        <begin position="96"/>
        <end position="174"/>
    </location>
</feature>
<sequence>MADVKENGESESRKRRRGFDSGVDEMPEMEQTGELVTPATLPKLDSNQRHALSLAKKYAQEITAKHQQAKQSEVQVQQMQSLQEAANQQRALLLMSRIYIGSINFELGEEAVRVAFSPFGTIKTINMSWDSATMKHKGYAFVEFETAEAAQLALEQMTGVIIGGRNIKVGRPNNVPQAAPIIASIQESAAKLPRIYVASIHKDLSAKDVKSVFEAFGKIKKVELAPDTAPGKHRGWGFIDYENHKSAADAISSMNLFDLGGQFLRVGRALTPPLPLFPPNAAPVLPSLLTSAALGYSSSQNKDPNLCIVDGDDNGNKKSMVPPVATVTKTPVPKTEAPSLAELQ</sequence>